<dbReference type="STRING" id="765913.ThidrDRAFT_4225"/>
<evidence type="ECO:0000313" key="3">
    <source>
        <dbReference type="Proteomes" id="UP000004200"/>
    </source>
</evidence>
<dbReference type="EMBL" id="AFWT01000051">
    <property type="protein sequence ID" value="EGV27945.1"/>
    <property type="molecule type" value="Genomic_DNA"/>
</dbReference>
<gene>
    <name evidence="2" type="ORF">ThidrDRAFT_4225</name>
</gene>
<comment type="caution">
    <text evidence="2">The sequence shown here is derived from an EMBL/GenBank/DDBJ whole genome shotgun (WGS) entry which is preliminary data.</text>
</comment>
<dbReference type="InterPro" id="IPR035924">
    <property type="entry name" value="FlaG-like_sf"/>
</dbReference>
<protein>
    <submittedName>
        <fullName evidence="2">Uncharacterized protein</fullName>
    </submittedName>
</protein>
<dbReference type="Gene3D" id="3.30.160.170">
    <property type="entry name" value="FlaG-like"/>
    <property type="match status" value="1"/>
</dbReference>
<dbReference type="SUPFAM" id="SSF160214">
    <property type="entry name" value="FlaG-like"/>
    <property type="match status" value="1"/>
</dbReference>
<evidence type="ECO:0000256" key="1">
    <source>
        <dbReference type="SAM" id="MobiDB-lite"/>
    </source>
</evidence>
<dbReference type="OrthoDB" id="5741693at2"/>
<dbReference type="AlphaFoldDB" id="G2E7G2"/>
<proteinExistence type="predicted"/>
<feature type="compositionally biased region" description="Polar residues" evidence="1">
    <location>
        <begin position="1"/>
        <end position="19"/>
    </location>
</feature>
<name>G2E7G2_9GAMM</name>
<dbReference type="Pfam" id="PF03646">
    <property type="entry name" value="FlaG"/>
    <property type="match status" value="1"/>
</dbReference>
<dbReference type="InterPro" id="IPR005186">
    <property type="entry name" value="FlaG"/>
</dbReference>
<sequence length="92" mass="10626">MTDTIPSLRSISSKRGTISSKHRTESDGATWMADDEPVLESIGRFPQDDRHVLEFRLDEVTGRVLIRVMDRDRQSLIRQIRFDQALSLLAER</sequence>
<dbReference type="Proteomes" id="UP000004200">
    <property type="component" value="Unassembled WGS sequence"/>
</dbReference>
<feature type="region of interest" description="Disordered" evidence="1">
    <location>
        <begin position="1"/>
        <end position="29"/>
    </location>
</feature>
<reference evidence="2 3" key="1">
    <citation type="submission" date="2011-06" db="EMBL/GenBank/DDBJ databases">
        <title>The draft genome of Thiorhodococcus drewsii AZ1.</title>
        <authorList>
            <consortium name="US DOE Joint Genome Institute (JGI-PGF)"/>
            <person name="Lucas S."/>
            <person name="Han J."/>
            <person name="Lapidus A."/>
            <person name="Cheng J.-F."/>
            <person name="Goodwin L."/>
            <person name="Pitluck S."/>
            <person name="Peters L."/>
            <person name="Land M.L."/>
            <person name="Hauser L."/>
            <person name="Vogl K."/>
            <person name="Liu Z."/>
            <person name="Imhoff J."/>
            <person name="Thiel V."/>
            <person name="Frigaard N.-U."/>
            <person name="Bryant D.A."/>
            <person name="Woyke T.J."/>
        </authorList>
    </citation>
    <scope>NUCLEOTIDE SEQUENCE [LARGE SCALE GENOMIC DNA]</scope>
    <source>
        <strain evidence="2 3">AZ1</strain>
    </source>
</reference>
<keyword evidence="3" id="KW-1185">Reference proteome</keyword>
<organism evidence="2 3">
    <name type="scientific">Thiorhodococcus drewsii AZ1</name>
    <dbReference type="NCBI Taxonomy" id="765913"/>
    <lineage>
        <taxon>Bacteria</taxon>
        <taxon>Pseudomonadati</taxon>
        <taxon>Pseudomonadota</taxon>
        <taxon>Gammaproteobacteria</taxon>
        <taxon>Chromatiales</taxon>
        <taxon>Chromatiaceae</taxon>
        <taxon>Thiorhodococcus</taxon>
    </lineage>
</organism>
<accession>G2E7G2</accession>
<evidence type="ECO:0000313" key="2">
    <source>
        <dbReference type="EMBL" id="EGV27945.1"/>
    </source>
</evidence>